<feature type="region of interest" description="Disordered" evidence="1">
    <location>
        <begin position="47"/>
        <end position="72"/>
    </location>
</feature>
<protein>
    <submittedName>
        <fullName evidence="2">Uncharacterized protein</fullName>
    </submittedName>
</protein>
<dbReference type="Proteomes" id="UP000433876">
    <property type="component" value="Unassembled WGS sequence"/>
</dbReference>
<dbReference type="EMBL" id="NMPR01000166">
    <property type="protein sequence ID" value="KAA8628735.1"/>
    <property type="molecule type" value="Genomic_DNA"/>
</dbReference>
<dbReference type="AlphaFoldDB" id="A0A8S8ZJY6"/>
<proteinExistence type="predicted"/>
<sequence>MSKRIVRQLERLRHIFYSFGTMKTAFRCSLFESSLLSAVTPPSPILRMETSSTGTASPTLLLPTLSRTSWRE</sequence>
<evidence type="ECO:0000313" key="2">
    <source>
        <dbReference type="EMBL" id="KAA8628735.1"/>
    </source>
</evidence>
<name>A0A8S8ZJY6_SORMA</name>
<gene>
    <name evidence="2" type="ORF">SMACR_08798</name>
</gene>
<organism evidence="2 3">
    <name type="scientific">Sordaria macrospora</name>
    <dbReference type="NCBI Taxonomy" id="5147"/>
    <lineage>
        <taxon>Eukaryota</taxon>
        <taxon>Fungi</taxon>
        <taxon>Dikarya</taxon>
        <taxon>Ascomycota</taxon>
        <taxon>Pezizomycotina</taxon>
        <taxon>Sordariomycetes</taxon>
        <taxon>Sordariomycetidae</taxon>
        <taxon>Sordariales</taxon>
        <taxon>Sordariaceae</taxon>
        <taxon>Sordaria</taxon>
    </lineage>
</organism>
<evidence type="ECO:0000313" key="3">
    <source>
        <dbReference type="Proteomes" id="UP000433876"/>
    </source>
</evidence>
<feature type="compositionally biased region" description="Low complexity" evidence="1">
    <location>
        <begin position="50"/>
        <end position="72"/>
    </location>
</feature>
<evidence type="ECO:0000256" key="1">
    <source>
        <dbReference type="SAM" id="MobiDB-lite"/>
    </source>
</evidence>
<accession>A0A8S8ZJY6</accession>
<comment type="caution">
    <text evidence="2">The sequence shown here is derived from an EMBL/GenBank/DDBJ whole genome shotgun (WGS) entry which is preliminary data.</text>
</comment>
<reference evidence="2 3" key="1">
    <citation type="submission" date="2017-07" db="EMBL/GenBank/DDBJ databases">
        <title>Genome sequence of the Sordaria macrospora wild type strain R19027.</title>
        <authorList>
            <person name="Nowrousian M."/>
            <person name="Teichert I."/>
            <person name="Kueck U."/>
        </authorList>
    </citation>
    <scope>NUCLEOTIDE SEQUENCE [LARGE SCALE GENOMIC DNA]</scope>
    <source>
        <strain evidence="2 3">R19027</strain>
        <tissue evidence="2">Mycelium</tissue>
    </source>
</reference>